<feature type="transmembrane region" description="Helical" evidence="5">
    <location>
        <begin position="77"/>
        <end position="97"/>
    </location>
</feature>
<feature type="transmembrane region" description="Helical" evidence="5">
    <location>
        <begin position="136"/>
        <end position="159"/>
    </location>
</feature>
<evidence type="ECO:0000256" key="2">
    <source>
        <dbReference type="ARBA" id="ARBA00022692"/>
    </source>
</evidence>
<comment type="caution">
    <text evidence="7">The sequence shown here is derived from an EMBL/GenBank/DDBJ whole genome shotgun (WGS) entry which is preliminary data.</text>
</comment>
<dbReference type="Pfam" id="PF07690">
    <property type="entry name" value="MFS_1"/>
    <property type="match status" value="1"/>
</dbReference>
<feature type="domain" description="Major facilitator superfamily (MFS) profile" evidence="6">
    <location>
        <begin position="12"/>
        <end position="400"/>
    </location>
</feature>
<organism evidence="7 8">
    <name type="scientific">Antiquaquibacter oligotrophicus</name>
    <dbReference type="NCBI Taxonomy" id="2880260"/>
    <lineage>
        <taxon>Bacteria</taxon>
        <taxon>Bacillati</taxon>
        <taxon>Actinomycetota</taxon>
        <taxon>Actinomycetes</taxon>
        <taxon>Micrococcales</taxon>
        <taxon>Microbacteriaceae</taxon>
        <taxon>Antiquaquibacter</taxon>
    </lineage>
</organism>
<dbReference type="PANTHER" id="PTHR23523:SF2">
    <property type="entry name" value="2-NITROIMIDAZOLE TRANSPORTER"/>
    <property type="match status" value="1"/>
</dbReference>
<accession>A0ABT6KLM8</accession>
<dbReference type="InterPro" id="IPR011701">
    <property type="entry name" value="MFS"/>
</dbReference>
<evidence type="ECO:0000256" key="1">
    <source>
        <dbReference type="ARBA" id="ARBA00004651"/>
    </source>
</evidence>
<dbReference type="SUPFAM" id="SSF103473">
    <property type="entry name" value="MFS general substrate transporter"/>
    <property type="match status" value="1"/>
</dbReference>
<feature type="transmembrane region" description="Helical" evidence="5">
    <location>
        <begin position="49"/>
        <end position="70"/>
    </location>
</feature>
<dbReference type="InterPro" id="IPR052524">
    <property type="entry name" value="MFS_Cyanate_Porter"/>
</dbReference>
<feature type="transmembrane region" description="Helical" evidence="5">
    <location>
        <begin position="103"/>
        <end position="124"/>
    </location>
</feature>
<name>A0ABT6KLM8_9MICO</name>
<comment type="subcellular location">
    <subcellularLocation>
        <location evidence="1">Cell membrane</location>
        <topology evidence="1">Multi-pass membrane protein</topology>
    </subcellularLocation>
</comment>
<dbReference type="Gene3D" id="1.20.1250.20">
    <property type="entry name" value="MFS general substrate transporter like domains"/>
    <property type="match status" value="1"/>
</dbReference>
<feature type="transmembrane region" description="Helical" evidence="5">
    <location>
        <begin position="255"/>
        <end position="274"/>
    </location>
</feature>
<dbReference type="PANTHER" id="PTHR23523">
    <property type="match status" value="1"/>
</dbReference>
<feature type="transmembrane region" description="Helical" evidence="5">
    <location>
        <begin position="313"/>
        <end position="335"/>
    </location>
</feature>
<feature type="transmembrane region" description="Helical" evidence="5">
    <location>
        <begin position="220"/>
        <end position="243"/>
    </location>
</feature>
<evidence type="ECO:0000256" key="3">
    <source>
        <dbReference type="ARBA" id="ARBA00022989"/>
    </source>
</evidence>
<evidence type="ECO:0000313" key="8">
    <source>
        <dbReference type="Proteomes" id="UP001160142"/>
    </source>
</evidence>
<dbReference type="PROSITE" id="PS50850">
    <property type="entry name" value="MFS"/>
    <property type="match status" value="1"/>
</dbReference>
<evidence type="ECO:0000259" key="6">
    <source>
        <dbReference type="PROSITE" id="PS50850"/>
    </source>
</evidence>
<feature type="transmembrane region" description="Helical" evidence="5">
    <location>
        <begin position="342"/>
        <end position="369"/>
    </location>
</feature>
<keyword evidence="4 5" id="KW-0472">Membrane</keyword>
<dbReference type="InterPro" id="IPR020846">
    <property type="entry name" value="MFS_dom"/>
</dbReference>
<gene>
    <name evidence="7" type="ORF">M2152_000792</name>
</gene>
<evidence type="ECO:0000256" key="4">
    <source>
        <dbReference type="ARBA" id="ARBA00023136"/>
    </source>
</evidence>
<reference evidence="7 8" key="1">
    <citation type="submission" date="2023-04" db="EMBL/GenBank/DDBJ databases">
        <title>Genome Encyclopedia of Bacteria and Archaea VI: Functional Genomics of Type Strains.</title>
        <authorList>
            <person name="Whitman W."/>
        </authorList>
    </citation>
    <scope>NUCLEOTIDE SEQUENCE [LARGE SCALE GENOMIC DNA]</scope>
    <source>
        <strain evidence="7 8">SG_E_30_P1</strain>
    </source>
</reference>
<keyword evidence="3 5" id="KW-1133">Transmembrane helix</keyword>
<dbReference type="InterPro" id="IPR036259">
    <property type="entry name" value="MFS_trans_sf"/>
</dbReference>
<feature type="transmembrane region" description="Helical" evidence="5">
    <location>
        <begin position="171"/>
        <end position="190"/>
    </location>
</feature>
<dbReference type="Proteomes" id="UP001160142">
    <property type="component" value="Unassembled WGS sequence"/>
</dbReference>
<evidence type="ECO:0000313" key="7">
    <source>
        <dbReference type="EMBL" id="MDH6180610.1"/>
    </source>
</evidence>
<dbReference type="EMBL" id="JARXVQ010000001">
    <property type="protein sequence ID" value="MDH6180610.1"/>
    <property type="molecule type" value="Genomic_DNA"/>
</dbReference>
<keyword evidence="8" id="KW-1185">Reference proteome</keyword>
<feature type="transmembrane region" description="Helical" evidence="5">
    <location>
        <begin position="286"/>
        <end position="307"/>
    </location>
</feature>
<sequence>MIAPARRALWRGRATVLIGIVLLALNLRTAVSALSPIASHIREDVAVDAVGLGIIGTLAPVAFAAAGLVAPRVARRVGLEATIVLACLAMVAGPIIRALASDYAVLAVGTAVALAGMGFANILLPAAVKEYFPDRIGTVTALYASLLAIGATTPAVIASPVADAAGWRASLGLWAVVAAVALVPWLLLVVRQRRSTRNDELDEELPEPPPHLLGSLWRSITAWAIALTIGVTVFGAYAMFAWLPQLLVERAGVDATQAGVLLGVFAVMGLPGSLLGPAIAARVTNVAPVIWTGLGCFVVGYLGLLLVPTTLTVVWVALVGLGPVSFPLALALMGLRTKTPSAAAALSGFTQAVGYSVGALGPLVVGLVHDASGDWTVPLIVLLAATLPACFCAVVLAKPRFVEDELASQTSER</sequence>
<evidence type="ECO:0000256" key="5">
    <source>
        <dbReference type="SAM" id="Phobius"/>
    </source>
</evidence>
<protein>
    <submittedName>
        <fullName evidence="7">CP family cyanate transporter-like MFS transporter</fullName>
    </submittedName>
</protein>
<feature type="transmembrane region" description="Helical" evidence="5">
    <location>
        <begin position="375"/>
        <end position="397"/>
    </location>
</feature>
<keyword evidence="2 5" id="KW-0812">Transmembrane</keyword>
<proteinExistence type="predicted"/>
<dbReference type="RefSeq" id="WP_322132957.1">
    <property type="nucleotide sequence ID" value="NZ_CP085036.1"/>
</dbReference>